<dbReference type="InterPro" id="IPR001206">
    <property type="entry name" value="Diacylglycerol_kinase_cat_dom"/>
</dbReference>
<dbReference type="InterPro" id="IPR045540">
    <property type="entry name" value="YegS/DAGK_C"/>
</dbReference>
<accession>A0A0A0B819</accession>
<evidence type="ECO:0000256" key="2">
    <source>
        <dbReference type="ARBA" id="ARBA00005983"/>
    </source>
</evidence>
<protein>
    <submittedName>
        <fullName evidence="10">Diacylglycerol kinase</fullName>
    </submittedName>
</protein>
<dbReference type="SUPFAM" id="SSF111331">
    <property type="entry name" value="NAD kinase/diacylglycerol kinase-like"/>
    <property type="match status" value="1"/>
</dbReference>
<evidence type="ECO:0000256" key="6">
    <source>
        <dbReference type="ARBA" id="ARBA00022840"/>
    </source>
</evidence>
<gene>
    <name evidence="10" type="ORF">Q760_10005</name>
</gene>
<evidence type="ECO:0000256" key="7">
    <source>
        <dbReference type="ARBA" id="ARBA00023209"/>
    </source>
</evidence>
<dbReference type="SMART" id="SM00046">
    <property type="entry name" value="DAGKc"/>
    <property type="match status" value="1"/>
</dbReference>
<keyword evidence="3" id="KW-0808">Transferase</keyword>
<dbReference type="Pfam" id="PF00781">
    <property type="entry name" value="DAGK_cat"/>
    <property type="match status" value="1"/>
</dbReference>
<dbReference type="STRING" id="1408250.Q760_10005"/>
<dbReference type="PROSITE" id="PS50146">
    <property type="entry name" value="DAGK"/>
    <property type="match status" value="1"/>
</dbReference>
<feature type="domain" description="DAGKc" evidence="9">
    <location>
        <begin position="1"/>
        <end position="132"/>
    </location>
</feature>
<dbReference type="GO" id="GO:0005886">
    <property type="term" value="C:plasma membrane"/>
    <property type="evidence" value="ECO:0007669"/>
    <property type="project" value="TreeGrafter"/>
</dbReference>
<evidence type="ECO:0000313" key="10">
    <source>
        <dbReference type="EMBL" id="KGM02985.1"/>
    </source>
</evidence>
<comment type="caution">
    <text evidence="10">The sequence shown here is derived from an EMBL/GenBank/DDBJ whole genome shotgun (WGS) entry which is preliminary data.</text>
</comment>
<dbReference type="PANTHER" id="PTHR12358">
    <property type="entry name" value="SPHINGOSINE KINASE"/>
    <property type="match status" value="1"/>
</dbReference>
<dbReference type="PANTHER" id="PTHR12358:SF106">
    <property type="entry name" value="LIPID KINASE YEGS"/>
    <property type="match status" value="1"/>
</dbReference>
<comment type="similarity">
    <text evidence="2">Belongs to the diacylglycerol/lipid kinase family.</text>
</comment>
<evidence type="ECO:0000256" key="3">
    <source>
        <dbReference type="ARBA" id="ARBA00022679"/>
    </source>
</evidence>
<sequence length="308" mass="31760">MSRLGVVVNPTAARGRGARVGAATVARLRARGHTVLDLSAPDAERARASARHAAVEGLDALVVVGGDGMVHLGANVVADTDLPLGVVPAGTGNDLARALGLARGDVDDHVAALERGLAVGPRSIDAVSVGPPEHSAREWYLGVLSCGIDAAVNARANTPTWPRGSARYVRALAGELARFRPYGYRLTLDDVVWESAGTLVAVANAPWFGGGVHIAPGAVLDDGLLDVVVAGPFTRPGVVRIFPGMYAGRHVTHPAVQVFRSRSVLIEPVARLGAEPPHAFADGERLGPLPLRADVHPGAVRVLGGTSA</sequence>
<keyword evidence="11" id="KW-1185">Reference proteome</keyword>
<dbReference type="Pfam" id="PF19279">
    <property type="entry name" value="YegS_C"/>
    <property type="match status" value="1"/>
</dbReference>
<evidence type="ECO:0000256" key="5">
    <source>
        <dbReference type="ARBA" id="ARBA00022777"/>
    </source>
</evidence>
<dbReference type="GO" id="GO:0005524">
    <property type="term" value="F:ATP binding"/>
    <property type="evidence" value="ECO:0007669"/>
    <property type="project" value="UniProtKB-KW"/>
</dbReference>
<dbReference type="InterPro" id="IPR017438">
    <property type="entry name" value="ATP-NAD_kinase_N"/>
</dbReference>
<dbReference type="Gene3D" id="2.60.200.40">
    <property type="match status" value="1"/>
</dbReference>
<evidence type="ECO:0000313" key="11">
    <source>
        <dbReference type="Proteomes" id="UP000029833"/>
    </source>
</evidence>
<keyword evidence="8" id="KW-1208">Phospholipid metabolism</keyword>
<keyword evidence="7" id="KW-0443">Lipid metabolism</keyword>
<dbReference type="AlphaFoldDB" id="A0A0A0B819"/>
<keyword evidence="7" id="KW-0444">Lipid biosynthesis</keyword>
<keyword evidence="5 10" id="KW-0418">Kinase</keyword>
<comment type="cofactor">
    <cofactor evidence="1">
        <name>Mg(2+)</name>
        <dbReference type="ChEBI" id="CHEBI:18420"/>
    </cofactor>
</comment>
<proteinExistence type="inferred from homology"/>
<dbReference type="GO" id="GO:0008654">
    <property type="term" value="P:phospholipid biosynthetic process"/>
    <property type="evidence" value="ECO:0007669"/>
    <property type="project" value="UniProtKB-KW"/>
</dbReference>
<evidence type="ECO:0000256" key="1">
    <source>
        <dbReference type="ARBA" id="ARBA00001946"/>
    </source>
</evidence>
<reference evidence="10 11" key="1">
    <citation type="submission" date="2013-10" db="EMBL/GenBank/DDBJ databases">
        <authorList>
            <person name="Wang G."/>
            <person name="Zhuang W."/>
        </authorList>
    </citation>
    <scope>NUCLEOTIDE SEQUENCE [LARGE SCALE GENOMIC DNA]</scope>
    <source>
        <strain evidence="10 11">DSM 20118</strain>
    </source>
</reference>
<dbReference type="GO" id="GO:0004143">
    <property type="term" value="F:ATP-dependent diacylglycerol kinase activity"/>
    <property type="evidence" value="ECO:0007669"/>
    <property type="project" value="TreeGrafter"/>
</dbReference>
<dbReference type="Gene3D" id="3.40.50.10330">
    <property type="entry name" value="Probable inorganic polyphosphate/atp-NAD kinase, domain 1"/>
    <property type="match status" value="1"/>
</dbReference>
<dbReference type="Proteomes" id="UP000029833">
    <property type="component" value="Unassembled WGS sequence"/>
</dbReference>
<evidence type="ECO:0000259" key="9">
    <source>
        <dbReference type="PROSITE" id="PS50146"/>
    </source>
</evidence>
<keyword evidence="7" id="KW-0594">Phospholipid biosynthesis</keyword>
<name>A0A0A0B819_9CELL</name>
<keyword evidence="4" id="KW-0547">Nucleotide-binding</keyword>
<evidence type="ECO:0000256" key="8">
    <source>
        <dbReference type="ARBA" id="ARBA00023264"/>
    </source>
</evidence>
<organism evidence="10 11">
    <name type="scientific">Cellulomonas cellasea DSM 20118</name>
    <dbReference type="NCBI Taxonomy" id="1408250"/>
    <lineage>
        <taxon>Bacteria</taxon>
        <taxon>Bacillati</taxon>
        <taxon>Actinomycetota</taxon>
        <taxon>Actinomycetes</taxon>
        <taxon>Micrococcales</taxon>
        <taxon>Cellulomonadaceae</taxon>
        <taxon>Cellulomonas</taxon>
    </lineage>
</organism>
<dbReference type="OrthoDB" id="142078at2"/>
<dbReference type="EMBL" id="AXNT01000028">
    <property type="protein sequence ID" value="KGM02985.1"/>
    <property type="molecule type" value="Genomic_DNA"/>
</dbReference>
<keyword evidence="6" id="KW-0067">ATP-binding</keyword>
<dbReference type="InterPro" id="IPR016064">
    <property type="entry name" value="NAD/diacylglycerol_kinase_sf"/>
</dbReference>
<evidence type="ECO:0000256" key="4">
    <source>
        <dbReference type="ARBA" id="ARBA00022741"/>
    </source>
</evidence>
<dbReference type="RefSeq" id="WP_034626983.1">
    <property type="nucleotide sequence ID" value="NZ_AXNT01000028.1"/>
</dbReference>
<dbReference type="InterPro" id="IPR050187">
    <property type="entry name" value="Lipid_Phosphate_FormReg"/>
</dbReference>